<reference evidence="2 3" key="1">
    <citation type="submission" date="2018-06" db="EMBL/GenBank/DDBJ databases">
        <title>Paenibacillus imtechensis sp. nov.</title>
        <authorList>
            <person name="Pinnaka A.K."/>
            <person name="Singh H."/>
            <person name="Kaur M."/>
        </authorList>
    </citation>
    <scope>NUCLEOTIDE SEQUENCE [LARGE SCALE GENOMIC DNA]</scope>
    <source>
        <strain evidence="2 3">SMB1</strain>
    </source>
</reference>
<keyword evidence="1" id="KW-0472">Membrane</keyword>
<name>A0A2W1L8T2_9BACL</name>
<accession>A0A2W1L8T2</accession>
<feature type="transmembrane region" description="Helical" evidence="1">
    <location>
        <begin position="269"/>
        <end position="292"/>
    </location>
</feature>
<feature type="transmembrane region" description="Helical" evidence="1">
    <location>
        <begin position="14"/>
        <end position="33"/>
    </location>
</feature>
<evidence type="ECO:0000313" key="2">
    <source>
        <dbReference type="EMBL" id="PZD95323.1"/>
    </source>
</evidence>
<organism evidence="2 3">
    <name type="scientific">Paenibacillus sambharensis</name>
    <dbReference type="NCBI Taxonomy" id="1803190"/>
    <lineage>
        <taxon>Bacteria</taxon>
        <taxon>Bacillati</taxon>
        <taxon>Bacillota</taxon>
        <taxon>Bacilli</taxon>
        <taxon>Bacillales</taxon>
        <taxon>Paenibacillaceae</taxon>
        <taxon>Paenibacillus</taxon>
    </lineage>
</organism>
<feature type="transmembrane region" description="Helical" evidence="1">
    <location>
        <begin position="105"/>
        <end position="128"/>
    </location>
</feature>
<keyword evidence="1" id="KW-1133">Transmembrane helix</keyword>
<proteinExistence type="predicted"/>
<evidence type="ECO:0008006" key="4">
    <source>
        <dbReference type="Google" id="ProtNLM"/>
    </source>
</evidence>
<keyword evidence="3" id="KW-1185">Reference proteome</keyword>
<dbReference type="Proteomes" id="UP000249522">
    <property type="component" value="Unassembled WGS sequence"/>
</dbReference>
<gene>
    <name evidence="2" type="ORF">DNH61_12305</name>
</gene>
<evidence type="ECO:0000313" key="3">
    <source>
        <dbReference type="Proteomes" id="UP000249522"/>
    </source>
</evidence>
<feature type="transmembrane region" description="Helical" evidence="1">
    <location>
        <begin position="148"/>
        <end position="170"/>
    </location>
</feature>
<keyword evidence="1" id="KW-0812">Transmembrane</keyword>
<feature type="transmembrane region" description="Helical" evidence="1">
    <location>
        <begin position="182"/>
        <end position="203"/>
    </location>
</feature>
<protein>
    <recommendedName>
        <fullName evidence="4">Cytochrome C biogenesis protein transmembrane domain-containing protein</fullName>
    </recommendedName>
</protein>
<comment type="caution">
    <text evidence="2">The sequence shown here is derived from an EMBL/GenBank/DDBJ whole genome shotgun (WGS) entry which is preliminary data.</text>
</comment>
<sequence length="306" mass="32982">MHVAEQPYTLRRRISWAAAAVIIGIVAAGFWNYHVVDDFGKNVVAAPLIGEDPAAATYEDKGAGFGFLFAAVAGLAATFTACNCVVFSMLPGLTCSKAASRFTAVRALLVFLAGVTVVCAAYGVYIGALGDGQLSQYNEREVRLSQAQTTFTILGCMMVIWSLITFGFMNRVISCLPASIRRFFASPMTQAGLMGLMSGFFAIGRPYPVFRDFLAYAAESGSVLYVMAAMVVQGIGQSVGLILVFAILIGGFGRKLSAWTAAHPEKLRLISSVALMIGGAYFIYYWGLAFAYDIGRWGFKLNWYAN</sequence>
<feature type="transmembrane region" description="Helical" evidence="1">
    <location>
        <begin position="223"/>
        <end position="249"/>
    </location>
</feature>
<feature type="transmembrane region" description="Helical" evidence="1">
    <location>
        <begin position="67"/>
        <end position="93"/>
    </location>
</feature>
<dbReference type="EMBL" id="QKRB01000044">
    <property type="protein sequence ID" value="PZD95323.1"/>
    <property type="molecule type" value="Genomic_DNA"/>
</dbReference>
<evidence type="ECO:0000256" key="1">
    <source>
        <dbReference type="SAM" id="Phobius"/>
    </source>
</evidence>
<dbReference type="AlphaFoldDB" id="A0A2W1L8T2"/>